<dbReference type="Gene3D" id="6.10.140.140">
    <property type="match status" value="1"/>
</dbReference>
<dbReference type="CDD" id="cd07765">
    <property type="entry name" value="KRAB_A-box"/>
    <property type="match status" value="1"/>
</dbReference>
<dbReference type="GO" id="GO:0005840">
    <property type="term" value="C:ribosome"/>
    <property type="evidence" value="ECO:0007669"/>
    <property type="project" value="UniProtKB-KW"/>
</dbReference>
<dbReference type="Gene3D" id="6.20.340.10">
    <property type="match status" value="1"/>
</dbReference>
<dbReference type="AlphaFoldDB" id="A0A8J6KYT4"/>
<dbReference type="GO" id="GO:0006412">
    <property type="term" value="P:translation"/>
    <property type="evidence" value="ECO:0007669"/>
    <property type="project" value="InterPro"/>
</dbReference>
<dbReference type="InterPro" id="IPR008195">
    <property type="entry name" value="Ribosomal_eL34"/>
</dbReference>
<dbReference type="PANTHER" id="PTHR14947">
    <property type="entry name" value="ZINC FINGER PROTEIN"/>
    <property type="match status" value="1"/>
</dbReference>
<evidence type="ECO:0000256" key="4">
    <source>
        <dbReference type="ARBA" id="ARBA00035227"/>
    </source>
</evidence>
<dbReference type="InterPro" id="IPR038562">
    <property type="entry name" value="Ribosomal_eL34_C_sf"/>
</dbReference>
<dbReference type="InterPro" id="IPR001909">
    <property type="entry name" value="KRAB"/>
</dbReference>
<evidence type="ECO:0000256" key="3">
    <source>
        <dbReference type="ARBA" id="ARBA00023274"/>
    </source>
</evidence>
<dbReference type="Pfam" id="PF01199">
    <property type="entry name" value="Ribosomal_L34e"/>
    <property type="match status" value="1"/>
</dbReference>
<dbReference type="PANTHER" id="PTHR14947:SF26">
    <property type="entry name" value="RIKEN CDNA D130040H23 GENE"/>
    <property type="match status" value="1"/>
</dbReference>
<reference evidence="7" key="1">
    <citation type="submission" date="2020-03" db="EMBL/GenBank/DDBJ databases">
        <title>Studies in the Genomics of Life Span.</title>
        <authorList>
            <person name="Glass D."/>
        </authorList>
    </citation>
    <scope>NUCLEOTIDE SEQUENCE</scope>
    <source>
        <strain evidence="7">LTLLF</strain>
        <tissue evidence="7">Muscle</tissue>
    </source>
</reference>
<evidence type="ECO:0000256" key="2">
    <source>
        <dbReference type="ARBA" id="ARBA00022980"/>
    </source>
</evidence>
<organism evidence="7 8">
    <name type="scientific">Microtus ochrogaster</name>
    <name type="common">Prairie vole</name>
    <dbReference type="NCBI Taxonomy" id="79684"/>
    <lineage>
        <taxon>Eukaryota</taxon>
        <taxon>Metazoa</taxon>
        <taxon>Chordata</taxon>
        <taxon>Craniata</taxon>
        <taxon>Vertebrata</taxon>
        <taxon>Euteleostomi</taxon>
        <taxon>Mammalia</taxon>
        <taxon>Eutheria</taxon>
        <taxon>Euarchontoglires</taxon>
        <taxon>Glires</taxon>
        <taxon>Rodentia</taxon>
        <taxon>Myomorpha</taxon>
        <taxon>Muroidea</taxon>
        <taxon>Cricetidae</taxon>
        <taxon>Arvicolinae</taxon>
        <taxon>Microtus</taxon>
    </lineage>
</organism>
<keyword evidence="2 7" id="KW-0689">Ribosomal protein</keyword>
<dbReference type="Pfam" id="PF01352">
    <property type="entry name" value="KRAB"/>
    <property type="match status" value="1"/>
</dbReference>
<dbReference type="EMBL" id="JAATJU010020930">
    <property type="protein sequence ID" value="KAH0515316.1"/>
    <property type="molecule type" value="Genomic_DNA"/>
</dbReference>
<keyword evidence="3" id="KW-0687">Ribonucleoprotein</keyword>
<dbReference type="GO" id="GO:0006355">
    <property type="term" value="P:regulation of DNA-templated transcription"/>
    <property type="evidence" value="ECO:0007669"/>
    <property type="project" value="InterPro"/>
</dbReference>
<dbReference type="SMART" id="SM00349">
    <property type="entry name" value="KRAB"/>
    <property type="match status" value="1"/>
</dbReference>
<sequence length="328" mass="38036">MRLSKTKKYVSRAYGGSMCAKCVRDRIKRAFLIEEQKIVVKVLKAQAQNREKWLALVRKRLLSLDCVARLTELREVVWRVAFMNFWQMVCPLFKQGSVSKLGVSGGSDEMLQQVKALKSKTSSLSGSLKLKKKLPLIGQKHIPRNTVTYDDLHIDFTWKEWALLDPSQKNLYKDVMLETYRNLATIGLKEVILEGKHLNILYVLKALQIIVIFKGLKEFRLERNPINVINVVKHLHITEVSECIKERIQERNPINVISVVNPLHAPVINDYMKEYILETNRINVINVVKPLHVLLIYIYIKEHILQRNPMNVINVAKPLHVRVIFNAM</sequence>
<name>A0A8J6KYT4_MICOH</name>
<dbReference type="InterPro" id="IPR039938">
    <property type="entry name" value="Sp4-like"/>
</dbReference>
<evidence type="ECO:0000259" key="6">
    <source>
        <dbReference type="PROSITE" id="PS50805"/>
    </source>
</evidence>
<dbReference type="InterPro" id="IPR036051">
    <property type="entry name" value="KRAB_dom_sf"/>
</dbReference>
<dbReference type="GO" id="GO:1990904">
    <property type="term" value="C:ribonucleoprotein complex"/>
    <property type="evidence" value="ECO:0007669"/>
    <property type="project" value="UniProtKB-KW"/>
</dbReference>
<evidence type="ECO:0000256" key="1">
    <source>
        <dbReference type="ARBA" id="ARBA00009875"/>
    </source>
</evidence>
<evidence type="ECO:0000313" key="8">
    <source>
        <dbReference type="Proteomes" id="UP000710432"/>
    </source>
</evidence>
<evidence type="ECO:0000256" key="5">
    <source>
        <dbReference type="ARBA" id="ARBA00035333"/>
    </source>
</evidence>
<accession>A0A8J6KYT4</accession>
<protein>
    <recommendedName>
        <fullName evidence="4">Large ribosomal subunit protein eL34</fullName>
    </recommendedName>
    <alternativeName>
        <fullName evidence="5">60S ribosomal protein L34</fullName>
    </alternativeName>
</protein>
<evidence type="ECO:0000313" key="7">
    <source>
        <dbReference type="EMBL" id="KAH0515316.1"/>
    </source>
</evidence>
<gene>
    <name evidence="7" type="ORF">LTLLF_131215</name>
</gene>
<proteinExistence type="inferred from homology"/>
<feature type="domain" description="KRAB" evidence="6">
    <location>
        <begin position="147"/>
        <end position="231"/>
    </location>
</feature>
<comment type="caution">
    <text evidence="7">The sequence shown here is derived from an EMBL/GenBank/DDBJ whole genome shotgun (WGS) entry which is preliminary data.</text>
</comment>
<dbReference type="Proteomes" id="UP000710432">
    <property type="component" value="Unassembled WGS sequence"/>
</dbReference>
<dbReference type="SUPFAM" id="SSF109640">
    <property type="entry name" value="KRAB domain (Kruppel-associated box)"/>
    <property type="match status" value="1"/>
</dbReference>
<dbReference type="GO" id="GO:0003735">
    <property type="term" value="F:structural constituent of ribosome"/>
    <property type="evidence" value="ECO:0007669"/>
    <property type="project" value="InterPro"/>
</dbReference>
<dbReference type="PROSITE" id="PS50805">
    <property type="entry name" value="KRAB"/>
    <property type="match status" value="1"/>
</dbReference>
<comment type="similarity">
    <text evidence="1">Belongs to the eukaryotic ribosomal protein eL34 family.</text>
</comment>